<protein>
    <recommendedName>
        <fullName evidence="2">Ice-binding protein C-terminal domain-containing protein</fullName>
    </recommendedName>
</protein>
<evidence type="ECO:0000256" key="1">
    <source>
        <dbReference type="SAM" id="SignalP"/>
    </source>
</evidence>
<feature type="chain" id="PRO_5032422328" description="Ice-binding protein C-terminal domain-containing protein" evidence="1">
    <location>
        <begin position="25"/>
        <end position="209"/>
    </location>
</feature>
<sequence>MFKYLPAAAAALALSFAAVPAAEAATVFSGGVNNVQSNNTDPGLVVQTGNYNTFSLPLEVGVTSAPVGLFSIWTNETAINFDDWAHSPISVQLQFTAPTGPWSGGPVTGDTFGINGFLVQGGRIEWDGPAIYTFGNGGKLEVSLKDTDFNWGWFGTNPGQKYGAVVEANFKLIDLPSAVPEPATWAMMITGFGLAGVAIRRRRETLVAA</sequence>
<dbReference type="NCBIfam" id="NF035944">
    <property type="entry name" value="PEPxxWA-CTERM"/>
    <property type="match status" value="1"/>
</dbReference>
<gene>
    <name evidence="3" type="ORF">GGQ61_002680</name>
</gene>
<feature type="signal peptide" evidence="1">
    <location>
        <begin position="1"/>
        <end position="24"/>
    </location>
</feature>
<keyword evidence="4" id="KW-1185">Reference proteome</keyword>
<name>A0A840A3F5_9CAUL</name>
<evidence type="ECO:0000313" key="3">
    <source>
        <dbReference type="EMBL" id="MBB3891952.1"/>
    </source>
</evidence>
<dbReference type="NCBIfam" id="TIGR02595">
    <property type="entry name" value="PEP_CTERM"/>
    <property type="match status" value="1"/>
</dbReference>
<dbReference type="EMBL" id="JACIDK010000003">
    <property type="protein sequence ID" value="MBB3891952.1"/>
    <property type="molecule type" value="Genomic_DNA"/>
</dbReference>
<dbReference type="RefSeq" id="WP_183773501.1">
    <property type="nucleotide sequence ID" value="NZ_JACIDK010000003.1"/>
</dbReference>
<organism evidence="3 4">
    <name type="scientific">Phenylobacterium haematophilum</name>
    <dbReference type="NCBI Taxonomy" id="98513"/>
    <lineage>
        <taxon>Bacteria</taxon>
        <taxon>Pseudomonadati</taxon>
        <taxon>Pseudomonadota</taxon>
        <taxon>Alphaproteobacteria</taxon>
        <taxon>Caulobacterales</taxon>
        <taxon>Caulobacteraceae</taxon>
        <taxon>Phenylobacterium</taxon>
    </lineage>
</organism>
<dbReference type="AlphaFoldDB" id="A0A840A3F5"/>
<evidence type="ECO:0000259" key="2">
    <source>
        <dbReference type="Pfam" id="PF07589"/>
    </source>
</evidence>
<proteinExistence type="predicted"/>
<dbReference type="InterPro" id="IPR013424">
    <property type="entry name" value="Ice-binding_C"/>
</dbReference>
<dbReference type="Pfam" id="PF07589">
    <property type="entry name" value="PEP-CTERM"/>
    <property type="match status" value="1"/>
</dbReference>
<evidence type="ECO:0000313" key="4">
    <source>
        <dbReference type="Proteomes" id="UP000530564"/>
    </source>
</evidence>
<accession>A0A840A3F5</accession>
<reference evidence="3 4" key="1">
    <citation type="submission" date="2020-08" db="EMBL/GenBank/DDBJ databases">
        <title>Genomic Encyclopedia of Type Strains, Phase IV (KMG-IV): sequencing the most valuable type-strain genomes for metagenomic binning, comparative biology and taxonomic classification.</title>
        <authorList>
            <person name="Goeker M."/>
        </authorList>
    </citation>
    <scope>NUCLEOTIDE SEQUENCE [LARGE SCALE GENOMIC DNA]</scope>
    <source>
        <strain evidence="3 4">DSM 21793</strain>
    </source>
</reference>
<dbReference type="Proteomes" id="UP000530564">
    <property type="component" value="Unassembled WGS sequence"/>
</dbReference>
<comment type="caution">
    <text evidence="3">The sequence shown here is derived from an EMBL/GenBank/DDBJ whole genome shotgun (WGS) entry which is preliminary data.</text>
</comment>
<keyword evidence="1" id="KW-0732">Signal</keyword>
<feature type="domain" description="Ice-binding protein C-terminal" evidence="2">
    <location>
        <begin position="178"/>
        <end position="202"/>
    </location>
</feature>